<dbReference type="EMBL" id="CM023485">
    <property type="protein sequence ID" value="KAH6931042.1"/>
    <property type="molecule type" value="Genomic_DNA"/>
</dbReference>
<reference evidence="1" key="1">
    <citation type="submission" date="2020-05" db="EMBL/GenBank/DDBJ databases">
        <title>Large-scale comparative analyses of tick genomes elucidate their genetic diversity and vector capacities.</title>
        <authorList>
            <person name="Jia N."/>
            <person name="Wang J."/>
            <person name="Shi W."/>
            <person name="Du L."/>
            <person name="Sun Y."/>
            <person name="Zhan W."/>
            <person name="Jiang J."/>
            <person name="Wang Q."/>
            <person name="Zhang B."/>
            <person name="Ji P."/>
            <person name="Sakyi L.B."/>
            <person name="Cui X."/>
            <person name="Yuan T."/>
            <person name="Jiang B."/>
            <person name="Yang W."/>
            <person name="Lam T.T.-Y."/>
            <person name="Chang Q."/>
            <person name="Ding S."/>
            <person name="Wang X."/>
            <person name="Zhu J."/>
            <person name="Ruan X."/>
            <person name="Zhao L."/>
            <person name="Wei J."/>
            <person name="Que T."/>
            <person name="Du C."/>
            <person name="Cheng J."/>
            <person name="Dai P."/>
            <person name="Han X."/>
            <person name="Huang E."/>
            <person name="Gao Y."/>
            <person name="Liu J."/>
            <person name="Shao H."/>
            <person name="Ye R."/>
            <person name="Li L."/>
            <person name="Wei W."/>
            <person name="Wang X."/>
            <person name="Wang C."/>
            <person name="Yang T."/>
            <person name="Huo Q."/>
            <person name="Li W."/>
            <person name="Guo W."/>
            <person name="Chen H."/>
            <person name="Zhou L."/>
            <person name="Ni X."/>
            <person name="Tian J."/>
            <person name="Zhou Y."/>
            <person name="Sheng Y."/>
            <person name="Liu T."/>
            <person name="Pan Y."/>
            <person name="Xia L."/>
            <person name="Li J."/>
            <person name="Zhao F."/>
            <person name="Cao W."/>
        </authorList>
    </citation>
    <scope>NUCLEOTIDE SEQUENCE</scope>
    <source>
        <strain evidence="1">Hyas-2018</strain>
    </source>
</reference>
<keyword evidence="2" id="KW-1185">Reference proteome</keyword>
<evidence type="ECO:0000313" key="2">
    <source>
        <dbReference type="Proteomes" id="UP000821845"/>
    </source>
</evidence>
<accession>A0ACB7SD17</accession>
<organism evidence="1 2">
    <name type="scientific">Hyalomma asiaticum</name>
    <name type="common">Tick</name>
    <dbReference type="NCBI Taxonomy" id="266040"/>
    <lineage>
        <taxon>Eukaryota</taxon>
        <taxon>Metazoa</taxon>
        <taxon>Ecdysozoa</taxon>
        <taxon>Arthropoda</taxon>
        <taxon>Chelicerata</taxon>
        <taxon>Arachnida</taxon>
        <taxon>Acari</taxon>
        <taxon>Parasitiformes</taxon>
        <taxon>Ixodida</taxon>
        <taxon>Ixodoidea</taxon>
        <taxon>Ixodidae</taxon>
        <taxon>Hyalomminae</taxon>
        <taxon>Hyalomma</taxon>
    </lineage>
</organism>
<proteinExistence type="predicted"/>
<evidence type="ECO:0000313" key="1">
    <source>
        <dbReference type="EMBL" id="KAH6931042.1"/>
    </source>
</evidence>
<sequence>MKQRRAVSAFEEERHRAARSSHALARTFRASLSPRQRAKRAELRSKQNGGTTRASGSPAATTVGATAAAGRQAGGGALRNPGSEPSTFFSLLARARKNKRRNFAAAVASFGDRELLSLTRFRREEGEGEKGKR</sequence>
<name>A0ACB7SD17_HYAAI</name>
<dbReference type="Proteomes" id="UP000821845">
    <property type="component" value="Chromosome 5"/>
</dbReference>
<gene>
    <name evidence="1" type="ORF">HPB50_021785</name>
</gene>
<protein>
    <submittedName>
        <fullName evidence="1">Uncharacterized protein</fullName>
    </submittedName>
</protein>
<comment type="caution">
    <text evidence="1">The sequence shown here is derived from an EMBL/GenBank/DDBJ whole genome shotgun (WGS) entry which is preliminary data.</text>
</comment>